<evidence type="ECO:0000313" key="8">
    <source>
        <dbReference type="EMBL" id="MEE2032963.1"/>
    </source>
</evidence>
<dbReference type="RefSeq" id="WP_330152380.1">
    <property type="nucleotide sequence ID" value="NZ_JAUZMZ010000062.1"/>
</dbReference>
<keyword evidence="4" id="KW-0560">Oxidoreductase</keyword>
<sequence>MVDVPPEKSTPDRCPGVLRPHRAADGALVRLRAPGGRLPDGGFHRLSLAAGQFGDGDIHLTSRGNLQIRGVSVDERGTVPRGLVRAVSDAGFLPSLSHERVRNIVASPLSGLGGGLADIRPLVGALDDALCAEPVLADLPGRFLFGLDDGRGDVAGLRCDLAAIAVDSRNARLIVGALSGTTVPLAHVVASLIDLALRFAEVRAGRWHVRQLPDAGREIGGGPAAPPVAGFEMPYGRLDSAVSVLVPLGILTPSMVSALPHRDVVVTPWRGLVLPASADPAALENAGFVLDGDSAWSRVTACTGAPGCNLAEGNTRALARRVAAAPFPNEPVHVVGCERSCGAPHSPHTLVFARSST</sequence>
<dbReference type="InterPro" id="IPR045854">
    <property type="entry name" value="NO2/SO3_Rdtase_4Fe4S_sf"/>
</dbReference>
<keyword evidence="2" id="KW-0349">Heme</keyword>
<dbReference type="EMBL" id="JAUZMZ010000062">
    <property type="protein sequence ID" value="MEE2032963.1"/>
    <property type="molecule type" value="Genomic_DNA"/>
</dbReference>
<dbReference type="Proteomes" id="UP001331936">
    <property type="component" value="Unassembled WGS sequence"/>
</dbReference>
<dbReference type="SUPFAM" id="SSF56014">
    <property type="entry name" value="Nitrite and sulphite reductase 4Fe-4S domain-like"/>
    <property type="match status" value="2"/>
</dbReference>
<evidence type="ECO:0000259" key="7">
    <source>
        <dbReference type="Pfam" id="PF03460"/>
    </source>
</evidence>
<organism evidence="8 9">
    <name type="scientific">Rhodococcus chondri</name>
    <dbReference type="NCBI Taxonomy" id="3065941"/>
    <lineage>
        <taxon>Bacteria</taxon>
        <taxon>Bacillati</taxon>
        <taxon>Actinomycetota</taxon>
        <taxon>Actinomycetes</taxon>
        <taxon>Mycobacteriales</taxon>
        <taxon>Nocardiaceae</taxon>
        <taxon>Rhodococcus</taxon>
    </lineage>
</organism>
<reference evidence="8 9" key="1">
    <citation type="submission" date="2023-08" db="EMBL/GenBank/DDBJ databases">
        <authorList>
            <person name="Girao M."/>
            <person name="Carvalho M.F."/>
        </authorList>
    </citation>
    <scope>NUCLEOTIDE SEQUENCE [LARGE SCALE GENOMIC DNA]</scope>
    <source>
        <strain evidence="8 9">CC-R104</strain>
    </source>
</reference>
<dbReference type="InterPro" id="IPR005117">
    <property type="entry name" value="NiRdtase/SiRdtase_haem-b_fer"/>
</dbReference>
<dbReference type="InterPro" id="IPR051329">
    <property type="entry name" value="NIR_SIR_4Fe-4S"/>
</dbReference>
<evidence type="ECO:0000256" key="2">
    <source>
        <dbReference type="ARBA" id="ARBA00022617"/>
    </source>
</evidence>
<gene>
    <name evidence="8" type="ORF">Q8814_12700</name>
</gene>
<keyword evidence="6" id="KW-0411">Iron-sulfur</keyword>
<evidence type="ECO:0000313" key="9">
    <source>
        <dbReference type="Proteomes" id="UP001331936"/>
    </source>
</evidence>
<dbReference type="Pfam" id="PF03460">
    <property type="entry name" value="NIR_SIR_ferr"/>
    <property type="match status" value="1"/>
</dbReference>
<accession>A0ABU7JSE8</accession>
<evidence type="ECO:0000256" key="3">
    <source>
        <dbReference type="ARBA" id="ARBA00022723"/>
    </source>
</evidence>
<dbReference type="SUPFAM" id="SSF55124">
    <property type="entry name" value="Nitrite/Sulfite reductase N-terminal domain-like"/>
    <property type="match status" value="1"/>
</dbReference>
<evidence type="ECO:0000256" key="4">
    <source>
        <dbReference type="ARBA" id="ARBA00023002"/>
    </source>
</evidence>
<evidence type="ECO:0000256" key="6">
    <source>
        <dbReference type="ARBA" id="ARBA00023014"/>
    </source>
</evidence>
<keyword evidence="9" id="KW-1185">Reference proteome</keyword>
<keyword evidence="3" id="KW-0479">Metal-binding</keyword>
<protein>
    <submittedName>
        <fullName evidence="8">Cobalamin biosynthesis protein CobG</fullName>
    </submittedName>
</protein>
<comment type="caution">
    <text evidence="8">The sequence shown here is derived from an EMBL/GenBank/DDBJ whole genome shotgun (WGS) entry which is preliminary data.</text>
</comment>
<keyword evidence="5" id="KW-0408">Iron</keyword>
<name>A0ABU7JSE8_9NOCA</name>
<dbReference type="Gene3D" id="3.30.413.10">
    <property type="entry name" value="Sulfite Reductase Hemoprotein, domain 1"/>
    <property type="match status" value="1"/>
</dbReference>
<evidence type="ECO:0000256" key="5">
    <source>
        <dbReference type="ARBA" id="ARBA00023004"/>
    </source>
</evidence>
<feature type="domain" description="Nitrite/Sulfite reductase ferredoxin-like" evidence="7">
    <location>
        <begin position="22"/>
        <end position="77"/>
    </location>
</feature>
<proteinExistence type="predicted"/>
<evidence type="ECO:0000256" key="1">
    <source>
        <dbReference type="ARBA" id="ARBA00022485"/>
    </source>
</evidence>
<dbReference type="PANTHER" id="PTHR32439:SF9">
    <property type="entry name" value="BLR3264 PROTEIN"/>
    <property type="match status" value="1"/>
</dbReference>
<dbReference type="PANTHER" id="PTHR32439">
    <property type="entry name" value="FERREDOXIN--NITRITE REDUCTASE, CHLOROPLASTIC"/>
    <property type="match status" value="1"/>
</dbReference>
<dbReference type="Gene3D" id="3.90.480.10">
    <property type="entry name" value="Sulfite Reductase Hemoprotein,Domain 2"/>
    <property type="match status" value="1"/>
</dbReference>
<dbReference type="InterPro" id="IPR036136">
    <property type="entry name" value="Nit/Sulf_reduc_fer-like_dom_sf"/>
</dbReference>
<keyword evidence="1" id="KW-0004">4Fe-4S</keyword>